<reference evidence="1 2" key="1">
    <citation type="submission" date="2020-07" db="EMBL/GenBank/DDBJ databases">
        <title>Genomic Encyclopedia of Type Strains, Phase IV (KMG-IV): sequencing the most valuable type-strain genomes for metagenomic binning, comparative biology and taxonomic classification.</title>
        <authorList>
            <person name="Goeker M."/>
        </authorList>
    </citation>
    <scope>NUCLEOTIDE SEQUENCE [LARGE SCALE GENOMIC DNA]</scope>
    <source>
        <strain evidence="1 2">DSM 45533</strain>
    </source>
</reference>
<dbReference type="AlphaFoldDB" id="A0A7W0HVE8"/>
<keyword evidence="2" id="KW-1185">Reference proteome</keyword>
<proteinExistence type="predicted"/>
<accession>A0A7W0HVE8</accession>
<evidence type="ECO:0000313" key="1">
    <source>
        <dbReference type="EMBL" id="MBA2897113.1"/>
    </source>
</evidence>
<gene>
    <name evidence="1" type="ORF">HNR30_008509</name>
</gene>
<sequence>MGRWGAANPFHLVWHDSHVARRHLVGYDRPEHRLRDWGPAVTVDDLLRLFAEAGITVTCPDGRPGR</sequence>
<dbReference type="EMBL" id="JACDUR010000010">
    <property type="protein sequence ID" value="MBA2897113.1"/>
    <property type="molecule type" value="Genomic_DNA"/>
</dbReference>
<name>A0A7W0HVE8_9ACTN</name>
<dbReference type="Proteomes" id="UP000530928">
    <property type="component" value="Unassembled WGS sequence"/>
</dbReference>
<comment type="caution">
    <text evidence="1">The sequence shown here is derived from an EMBL/GenBank/DDBJ whole genome shotgun (WGS) entry which is preliminary data.</text>
</comment>
<evidence type="ECO:0000313" key="2">
    <source>
        <dbReference type="Proteomes" id="UP000530928"/>
    </source>
</evidence>
<protein>
    <submittedName>
        <fullName evidence="1">Uncharacterized protein</fullName>
    </submittedName>
</protein>
<organism evidence="1 2">
    <name type="scientific">Nonomuraea soli</name>
    <dbReference type="NCBI Taxonomy" id="1032476"/>
    <lineage>
        <taxon>Bacteria</taxon>
        <taxon>Bacillati</taxon>
        <taxon>Actinomycetota</taxon>
        <taxon>Actinomycetes</taxon>
        <taxon>Streptosporangiales</taxon>
        <taxon>Streptosporangiaceae</taxon>
        <taxon>Nonomuraea</taxon>
    </lineage>
</organism>